<feature type="transmembrane region" description="Helical" evidence="2">
    <location>
        <begin position="20"/>
        <end position="37"/>
    </location>
</feature>
<evidence type="ECO:0000313" key="3">
    <source>
        <dbReference type="EMBL" id="KEZ53664.1"/>
    </source>
</evidence>
<feature type="transmembrane region" description="Helical" evidence="2">
    <location>
        <begin position="43"/>
        <end position="63"/>
    </location>
</feature>
<dbReference type="Proteomes" id="UP000028549">
    <property type="component" value="Unassembled WGS sequence"/>
</dbReference>
<feature type="compositionally biased region" description="Basic and acidic residues" evidence="1">
    <location>
        <begin position="128"/>
        <end position="172"/>
    </location>
</feature>
<gene>
    <name evidence="3" type="ORF">GS18_0201410</name>
</gene>
<dbReference type="InterPro" id="IPR035451">
    <property type="entry name" value="Ada-like_dom_sf"/>
</dbReference>
<evidence type="ECO:0000256" key="2">
    <source>
        <dbReference type="SAM" id="Phobius"/>
    </source>
</evidence>
<feature type="transmembrane region" description="Helical" evidence="2">
    <location>
        <begin position="84"/>
        <end position="104"/>
    </location>
</feature>
<feature type="compositionally biased region" description="Basic and acidic residues" evidence="1">
    <location>
        <begin position="179"/>
        <end position="200"/>
    </location>
</feature>
<dbReference type="AlphaFoldDB" id="A0A084H252"/>
<keyword evidence="4" id="KW-1185">Reference proteome</keyword>
<accession>A0A084H252</accession>
<sequence>MNWGRKLIGFRSRTGWKMFLASLFYTFLILFLLSFMLPESEVITNIAATGVFISILALIVGLIKPKLVLPRVQYQSRRKVLYTYIYLFLFCFFMVGLLGETQVVEPSKTNEKSTEMLAAAEEKVEKQKALEEKAKEQEAERKAQEEAAAKQEAERKAQEEAAAKQEAEREAQEQAAAKQEAERKAQEEAAAKQEAERKAQEQAAAKQEAERKAQEHAAAKQEAERKAQEQAAAKQEAERKAQTAKSSGTSGNGEAFVNDPSDDKESNLSCKGQIKGNMNSKIYHMPGGAYYDKTQDDIQWFCSPKEAEKAGFRASKR</sequence>
<evidence type="ECO:0000313" key="4">
    <source>
        <dbReference type="Proteomes" id="UP000028549"/>
    </source>
</evidence>
<reference evidence="3 4" key="1">
    <citation type="journal article" date="2005" name="Int. J. Syst. Evol. Microbiol.">
        <title>Bacillus cibi sp. nov., isolated from jeotgal, a traditional Korean fermented seafood.</title>
        <authorList>
            <person name="Yoon J.H."/>
            <person name="Lee C.H."/>
            <person name="Oh T.K."/>
        </authorList>
    </citation>
    <scope>NUCLEOTIDE SEQUENCE [LARGE SCALE GENOMIC DNA]</scope>
    <source>
        <strain evidence="3 4">DSM 16189</strain>
    </source>
</reference>
<name>A0A084H252_METID</name>
<proteinExistence type="predicted"/>
<dbReference type="EMBL" id="JNVC02000001">
    <property type="protein sequence ID" value="KEZ53664.1"/>
    <property type="molecule type" value="Genomic_DNA"/>
</dbReference>
<keyword evidence="2" id="KW-1133">Transmembrane helix</keyword>
<evidence type="ECO:0000256" key="1">
    <source>
        <dbReference type="SAM" id="MobiDB-lite"/>
    </source>
</evidence>
<dbReference type="OrthoDB" id="4376109at2"/>
<keyword evidence="2" id="KW-0812">Transmembrane</keyword>
<evidence type="ECO:0008006" key="5">
    <source>
        <dbReference type="Google" id="ProtNLM"/>
    </source>
</evidence>
<dbReference type="Gene3D" id="3.40.10.10">
    <property type="entry name" value="DNA Methylphosphotriester Repair Domain"/>
    <property type="match status" value="1"/>
</dbReference>
<comment type="caution">
    <text evidence="3">The sequence shown here is derived from an EMBL/GenBank/DDBJ whole genome shotgun (WGS) entry which is preliminary data.</text>
</comment>
<feature type="region of interest" description="Disordered" evidence="1">
    <location>
        <begin position="128"/>
        <end position="272"/>
    </location>
</feature>
<feature type="compositionally biased region" description="Basic and acidic residues" evidence="1">
    <location>
        <begin position="207"/>
        <end position="228"/>
    </location>
</feature>
<protein>
    <recommendedName>
        <fullName evidence="5">Protein TolA</fullName>
    </recommendedName>
</protein>
<dbReference type="STRING" id="246786.GS18_0201410"/>
<keyword evidence="2" id="KW-0472">Membrane</keyword>
<organism evidence="3 4">
    <name type="scientific">Metabacillus indicus</name>
    <name type="common">Bacillus indicus</name>
    <dbReference type="NCBI Taxonomy" id="246786"/>
    <lineage>
        <taxon>Bacteria</taxon>
        <taxon>Bacillati</taxon>
        <taxon>Bacillota</taxon>
        <taxon>Bacilli</taxon>
        <taxon>Bacillales</taxon>
        <taxon>Bacillaceae</taxon>
        <taxon>Metabacillus</taxon>
    </lineage>
</organism>